<keyword evidence="1" id="KW-0472">Membrane</keyword>
<dbReference type="EMBL" id="LVVM01000305">
    <property type="protein sequence ID" value="OJA21005.1"/>
    <property type="molecule type" value="Genomic_DNA"/>
</dbReference>
<organism evidence="3 4">
    <name type="scientific">Rhizopogon vesiculosus</name>
    <dbReference type="NCBI Taxonomy" id="180088"/>
    <lineage>
        <taxon>Eukaryota</taxon>
        <taxon>Fungi</taxon>
        <taxon>Dikarya</taxon>
        <taxon>Basidiomycota</taxon>
        <taxon>Agaricomycotina</taxon>
        <taxon>Agaricomycetes</taxon>
        <taxon>Agaricomycetidae</taxon>
        <taxon>Boletales</taxon>
        <taxon>Suillineae</taxon>
        <taxon>Rhizopogonaceae</taxon>
        <taxon>Rhizopogon</taxon>
    </lineage>
</organism>
<protein>
    <recommendedName>
        <fullName evidence="2">DUF6533 domain-containing protein</fullName>
    </recommendedName>
</protein>
<feature type="domain" description="DUF6533" evidence="2">
    <location>
        <begin position="12"/>
        <end position="56"/>
    </location>
</feature>
<reference evidence="3 4" key="1">
    <citation type="submission" date="2016-03" db="EMBL/GenBank/DDBJ databases">
        <title>Comparative genomics of the ectomycorrhizal sister species Rhizopogon vinicolor and Rhizopogon vesiculosus (Basidiomycota: Boletales) reveals a divergence of the mating type B locus.</title>
        <authorList>
            <person name="Mujic A.B."/>
            <person name="Kuo A."/>
            <person name="Tritt A."/>
            <person name="Lipzen A."/>
            <person name="Chen C."/>
            <person name="Johnson J."/>
            <person name="Sharma A."/>
            <person name="Barry K."/>
            <person name="Grigoriev I.V."/>
            <person name="Spatafora J.W."/>
        </authorList>
    </citation>
    <scope>NUCLEOTIDE SEQUENCE [LARGE SCALE GENOMIC DNA]</scope>
    <source>
        <strain evidence="3 4">AM-OR11-056</strain>
    </source>
</reference>
<keyword evidence="1" id="KW-0812">Transmembrane</keyword>
<proteinExistence type="predicted"/>
<accession>A0A1J8QJA0</accession>
<evidence type="ECO:0000256" key="1">
    <source>
        <dbReference type="SAM" id="Phobius"/>
    </source>
</evidence>
<dbReference type="AlphaFoldDB" id="A0A1J8QJA0"/>
<comment type="caution">
    <text evidence="3">The sequence shown here is derived from an EMBL/GenBank/DDBJ whole genome shotgun (WGS) entry which is preliminary data.</text>
</comment>
<sequence>MSDLQAQQAILVAVASFTVLCWDHTITFADEVDLIWCKHKGLLGYLFLLNRYITPLGFVVNIFALTLPTWFRERFVTSDLKRLTLNC</sequence>
<dbReference type="OrthoDB" id="3354157at2759"/>
<evidence type="ECO:0000259" key="2">
    <source>
        <dbReference type="Pfam" id="PF20151"/>
    </source>
</evidence>
<dbReference type="Pfam" id="PF20151">
    <property type="entry name" value="DUF6533"/>
    <property type="match status" value="1"/>
</dbReference>
<dbReference type="Proteomes" id="UP000183567">
    <property type="component" value="Unassembled WGS sequence"/>
</dbReference>
<keyword evidence="1" id="KW-1133">Transmembrane helix</keyword>
<dbReference type="InterPro" id="IPR045340">
    <property type="entry name" value="DUF6533"/>
</dbReference>
<keyword evidence="4" id="KW-1185">Reference proteome</keyword>
<evidence type="ECO:0000313" key="3">
    <source>
        <dbReference type="EMBL" id="OJA21005.1"/>
    </source>
</evidence>
<feature type="transmembrane region" description="Helical" evidence="1">
    <location>
        <begin position="53"/>
        <end position="71"/>
    </location>
</feature>
<evidence type="ECO:0000313" key="4">
    <source>
        <dbReference type="Proteomes" id="UP000183567"/>
    </source>
</evidence>
<gene>
    <name evidence="3" type="ORF">AZE42_02341</name>
</gene>
<name>A0A1J8QJA0_9AGAM</name>